<dbReference type="GO" id="GO:0005737">
    <property type="term" value="C:cytoplasm"/>
    <property type="evidence" value="ECO:0007669"/>
    <property type="project" value="TreeGrafter"/>
</dbReference>
<organism evidence="3 4">
    <name type="scientific">Caulochytrium protostelioides</name>
    <dbReference type="NCBI Taxonomy" id="1555241"/>
    <lineage>
        <taxon>Eukaryota</taxon>
        <taxon>Fungi</taxon>
        <taxon>Fungi incertae sedis</taxon>
        <taxon>Chytridiomycota</taxon>
        <taxon>Chytridiomycota incertae sedis</taxon>
        <taxon>Chytridiomycetes</taxon>
        <taxon>Caulochytriales</taxon>
        <taxon>Caulochytriaceae</taxon>
        <taxon>Caulochytrium</taxon>
    </lineage>
</organism>
<dbReference type="InterPro" id="IPR009100">
    <property type="entry name" value="AcylCoA_DH/oxidase_NM_dom_sf"/>
</dbReference>
<evidence type="ECO:0000313" key="4">
    <source>
        <dbReference type="Proteomes" id="UP000268535"/>
    </source>
</evidence>
<feature type="domain" description="Acyl-CoA dehydrogenase/oxidase N-terminal" evidence="2">
    <location>
        <begin position="8"/>
        <end position="86"/>
    </location>
</feature>
<dbReference type="InterPro" id="IPR050741">
    <property type="entry name" value="Acyl-CoA_dehydrogenase"/>
</dbReference>
<feature type="non-terminal residue" evidence="3">
    <location>
        <position position="1"/>
    </location>
</feature>
<reference evidence="4" key="1">
    <citation type="journal article" date="2018" name="Nat. Microbiol.">
        <title>Leveraging single-cell genomics to expand the fungal tree of life.</title>
        <authorList>
            <person name="Ahrendt S.R."/>
            <person name="Quandt C.A."/>
            <person name="Ciobanu D."/>
            <person name="Clum A."/>
            <person name="Salamov A."/>
            <person name="Andreopoulos B."/>
            <person name="Cheng J.F."/>
            <person name="Woyke T."/>
            <person name="Pelin A."/>
            <person name="Henrissat B."/>
            <person name="Reynolds N.K."/>
            <person name="Benny G.L."/>
            <person name="Smith M.E."/>
            <person name="James T.Y."/>
            <person name="Grigoriev I.V."/>
        </authorList>
    </citation>
    <scope>NUCLEOTIDE SEQUENCE [LARGE SCALE GENOMIC DNA]</scope>
    <source>
        <strain evidence="4">ATCC 52028</strain>
    </source>
</reference>
<dbReference type="InterPro" id="IPR013786">
    <property type="entry name" value="AcylCoA_DH/ox_N"/>
</dbReference>
<dbReference type="Gene3D" id="2.40.110.10">
    <property type="entry name" value="Butyryl-CoA Dehydrogenase, subunit A, domain 2"/>
    <property type="match status" value="1"/>
</dbReference>
<dbReference type="SUPFAM" id="SSF56645">
    <property type="entry name" value="Acyl-CoA dehydrogenase NM domain-like"/>
    <property type="match status" value="1"/>
</dbReference>
<dbReference type="Pfam" id="PF02771">
    <property type="entry name" value="Acyl-CoA_dh_N"/>
    <property type="match status" value="1"/>
</dbReference>
<sequence length="134" mass="14652">IPPVMASLKQQARALGLWNLFLCKPYTEGIGLTNLEYAFLAEVTGRSFLAPEATNGAAPDSGNMEVLARYGTDAQKQQYLVPLLDGRIRSAFLMTEPHVASSDATNIETRIEPDGPDHYRITGRKWWSSGAGDP</sequence>
<dbReference type="InterPro" id="IPR037069">
    <property type="entry name" value="AcylCoA_DH/ox_N_sf"/>
</dbReference>
<dbReference type="GO" id="GO:0050660">
    <property type="term" value="F:flavin adenine dinucleotide binding"/>
    <property type="evidence" value="ECO:0007669"/>
    <property type="project" value="InterPro"/>
</dbReference>
<dbReference type="GO" id="GO:0003995">
    <property type="term" value="F:acyl-CoA dehydrogenase activity"/>
    <property type="evidence" value="ECO:0007669"/>
    <property type="project" value="TreeGrafter"/>
</dbReference>
<dbReference type="Gene3D" id="1.10.540.10">
    <property type="entry name" value="Acyl-CoA dehydrogenase/oxidase, N-terminal domain"/>
    <property type="match status" value="1"/>
</dbReference>
<proteinExistence type="predicted"/>
<evidence type="ECO:0000256" key="1">
    <source>
        <dbReference type="ARBA" id="ARBA00023002"/>
    </source>
</evidence>
<feature type="non-terminal residue" evidence="3">
    <location>
        <position position="134"/>
    </location>
</feature>
<name>A0A4P9WVP6_9FUNG</name>
<evidence type="ECO:0000259" key="2">
    <source>
        <dbReference type="Pfam" id="PF02771"/>
    </source>
</evidence>
<protein>
    <submittedName>
        <fullName evidence="3">Acyl-CoA dehydrogenase NM domain-like protein</fullName>
    </submittedName>
</protein>
<dbReference type="PANTHER" id="PTHR48083">
    <property type="entry name" value="MEDIUM-CHAIN SPECIFIC ACYL-COA DEHYDROGENASE, MITOCHONDRIAL-RELATED"/>
    <property type="match status" value="1"/>
</dbReference>
<dbReference type="PANTHER" id="PTHR48083:SF13">
    <property type="entry name" value="ACYL-COA DEHYDROGENASE FAMILY MEMBER 11"/>
    <property type="match status" value="1"/>
</dbReference>
<accession>A0A4P9WVP6</accession>
<gene>
    <name evidence="3" type="ORF">CAUPRSCDRAFT_4182</name>
</gene>
<dbReference type="AlphaFoldDB" id="A0A4P9WVP6"/>
<dbReference type="InterPro" id="IPR046373">
    <property type="entry name" value="Acyl-CoA_Oxase/DH_mid-dom_sf"/>
</dbReference>
<dbReference type="GO" id="GO:0033539">
    <property type="term" value="P:fatty acid beta-oxidation using acyl-CoA dehydrogenase"/>
    <property type="evidence" value="ECO:0007669"/>
    <property type="project" value="TreeGrafter"/>
</dbReference>
<dbReference type="Proteomes" id="UP000268535">
    <property type="component" value="Unassembled WGS sequence"/>
</dbReference>
<evidence type="ECO:0000313" key="3">
    <source>
        <dbReference type="EMBL" id="RKO95236.1"/>
    </source>
</evidence>
<dbReference type="EMBL" id="ML012425">
    <property type="protein sequence ID" value="RKO95236.1"/>
    <property type="molecule type" value="Genomic_DNA"/>
</dbReference>
<keyword evidence="1" id="KW-0560">Oxidoreductase</keyword>